<gene>
    <name evidence="4" type="ORF">GCM10011366_11340</name>
</gene>
<feature type="chain" id="PRO_5036712552" evidence="3">
    <location>
        <begin position="32"/>
        <end position="244"/>
    </location>
</feature>
<reference evidence="4" key="1">
    <citation type="journal article" date="2014" name="Int. J. Syst. Evol. Microbiol.">
        <title>Complete genome sequence of Corynebacterium casei LMG S-19264T (=DSM 44701T), isolated from a smear-ripened cheese.</title>
        <authorList>
            <consortium name="US DOE Joint Genome Institute (JGI-PGF)"/>
            <person name="Walter F."/>
            <person name="Albersmeier A."/>
            <person name="Kalinowski J."/>
            <person name="Ruckert C."/>
        </authorList>
    </citation>
    <scope>NUCLEOTIDE SEQUENCE</scope>
    <source>
        <strain evidence="4">CGMCC 1.12160</strain>
    </source>
</reference>
<keyword evidence="5" id="KW-1185">Reference proteome</keyword>
<dbReference type="RefSeq" id="WP_229734937.1">
    <property type="nucleotide sequence ID" value="NZ_BAABKH010000005.1"/>
</dbReference>
<feature type="compositionally biased region" description="Low complexity" evidence="2">
    <location>
        <begin position="46"/>
        <end position="63"/>
    </location>
</feature>
<feature type="signal peptide" evidence="3">
    <location>
        <begin position="1"/>
        <end position="31"/>
    </location>
</feature>
<dbReference type="GO" id="GO:0016787">
    <property type="term" value="F:hydrolase activity"/>
    <property type="evidence" value="ECO:0007669"/>
    <property type="project" value="UniProtKB-KW"/>
</dbReference>
<organism evidence="4 5">
    <name type="scientific">Ornithinimicrobium tianjinense</name>
    <dbReference type="NCBI Taxonomy" id="1195761"/>
    <lineage>
        <taxon>Bacteria</taxon>
        <taxon>Bacillati</taxon>
        <taxon>Actinomycetota</taxon>
        <taxon>Actinomycetes</taxon>
        <taxon>Micrococcales</taxon>
        <taxon>Ornithinimicrobiaceae</taxon>
        <taxon>Ornithinimicrobium</taxon>
    </lineage>
</organism>
<evidence type="ECO:0000256" key="2">
    <source>
        <dbReference type="SAM" id="MobiDB-lite"/>
    </source>
</evidence>
<evidence type="ECO:0000313" key="4">
    <source>
        <dbReference type="EMBL" id="GGF45363.1"/>
    </source>
</evidence>
<dbReference type="AlphaFoldDB" id="A0A917BII1"/>
<dbReference type="NCBIfam" id="NF033748">
    <property type="entry name" value="class_F_sortase"/>
    <property type="match status" value="1"/>
</dbReference>
<dbReference type="Pfam" id="PF04203">
    <property type="entry name" value="Sortase"/>
    <property type="match status" value="1"/>
</dbReference>
<comment type="caution">
    <text evidence="4">The sequence shown here is derived from an EMBL/GenBank/DDBJ whole genome shotgun (WGS) entry which is preliminary data.</text>
</comment>
<dbReference type="Gene3D" id="2.40.260.10">
    <property type="entry name" value="Sortase"/>
    <property type="match status" value="1"/>
</dbReference>
<dbReference type="InterPro" id="IPR005754">
    <property type="entry name" value="Sortase"/>
</dbReference>
<keyword evidence="3" id="KW-0732">Signal</keyword>
<accession>A0A917BII1</accession>
<dbReference type="InterPro" id="IPR042001">
    <property type="entry name" value="Sortase_F"/>
</dbReference>
<proteinExistence type="predicted"/>
<dbReference type="InterPro" id="IPR023365">
    <property type="entry name" value="Sortase_dom-sf"/>
</dbReference>
<evidence type="ECO:0000313" key="5">
    <source>
        <dbReference type="Proteomes" id="UP000605670"/>
    </source>
</evidence>
<feature type="region of interest" description="Disordered" evidence="2">
    <location>
        <begin position="43"/>
        <end position="93"/>
    </location>
</feature>
<evidence type="ECO:0000256" key="1">
    <source>
        <dbReference type="ARBA" id="ARBA00022801"/>
    </source>
</evidence>
<sequence length="244" mass="25118">MSHHQEGRDRRVPALPGAWASVLLVAGMAMAACGVTAQVPAPPAPQVATPAPSPSADGSSSAAHTVPAPSVRPPQALPETEAGQTAYPELEASRPVEVRLPSIGVTSRLHSLGLSPDGTLQVPTGALVDQAAWYSGSPTPGEPGPTVVEGHVTGPGGRPSVFFALGEVATGDRIEVDREDGRTVAYEVYRVERFAKDDFPTVAVYGPTEGPELRVITCGGAFDEAVGHHVDNVVVFARVLSPGG</sequence>
<protein>
    <submittedName>
        <fullName evidence="4">Class F sortase</fullName>
    </submittedName>
</protein>
<dbReference type="Proteomes" id="UP000605670">
    <property type="component" value="Unassembled WGS sequence"/>
</dbReference>
<reference evidence="4" key="2">
    <citation type="submission" date="2020-09" db="EMBL/GenBank/DDBJ databases">
        <authorList>
            <person name="Sun Q."/>
            <person name="Zhou Y."/>
        </authorList>
    </citation>
    <scope>NUCLEOTIDE SEQUENCE</scope>
    <source>
        <strain evidence="4">CGMCC 1.12160</strain>
    </source>
</reference>
<dbReference type="SUPFAM" id="SSF63817">
    <property type="entry name" value="Sortase"/>
    <property type="match status" value="1"/>
</dbReference>
<name>A0A917BII1_9MICO</name>
<dbReference type="EMBL" id="BMEM01000001">
    <property type="protein sequence ID" value="GGF45363.1"/>
    <property type="molecule type" value="Genomic_DNA"/>
</dbReference>
<keyword evidence="1" id="KW-0378">Hydrolase</keyword>
<evidence type="ECO:0000256" key="3">
    <source>
        <dbReference type="SAM" id="SignalP"/>
    </source>
</evidence>
<dbReference type="CDD" id="cd05829">
    <property type="entry name" value="Sortase_F"/>
    <property type="match status" value="1"/>
</dbReference>